<protein>
    <submittedName>
        <fullName evidence="1">Uncharacterized protein</fullName>
    </submittedName>
</protein>
<sequence length="39" mass="4593">MRSSRKRFLLYAKNCQKPMKIMAMATNIQDTTNPTRISF</sequence>
<organism evidence="1 2">
    <name type="scientific">Moraxella catarrhalis</name>
    <name type="common">Branhamella catarrhalis</name>
    <dbReference type="NCBI Taxonomy" id="480"/>
    <lineage>
        <taxon>Bacteria</taxon>
        <taxon>Pseudomonadati</taxon>
        <taxon>Pseudomonadota</taxon>
        <taxon>Gammaproteobacteria</taxon>
        <taxon>Moraxellales</taxon>
        <taxon>Moraxellaceae</taxon>
        <taxon>Moraxella</taxon>
    </lineage>
</organism>
<reference evidence="1 2" key="1">
    <citation type="journal article" date="2016" name="Genome Biol. Evol.">
        <title>Comparative Genomic Analyses of the Moraxella catarrhalis Serosensitive and Seroresistant Lineages Demonstrate Their Independent Evolution.</title>
        <authorList>
            <person name="Earl J.P."/>
            <person name="de Vries S.P."/>
            <person name="Ahmed A."/>
            <person name="Powell E."/>
            <person name="Schultz M.P."/>
            <person name="Hermans P.W."/>
            <person name="Hill D.J."/>
            <person name="Zhou Z."/>
            <person name="Constantinidou C.I."/>
            <person name="Hu F.Z."/>
            <person name="Bootsma H.J."/>
            <person name="Ehrlich G.D."/>
        </authorList>
    </citation>
    <scope>NUCLEOTIDE SEQUENCE [LARGE SCALE GENOMIC DNA]</scope>
    <source>
        <strain evidence="1 2">F23</strain>
    </source>
</reference>
<dbReference type="AlphaFoldDB" id="A0AB36DNE7"/>
<name>A0AB36DNE7_MORCA</name>
<gene>
    <name evidence="1" type="ORF">AO370_1380</name>
</gene>
<comment type="caution">
    <text evidence="1">The sequence shown here is derived from an EMBL/GenBank/DDBJ whole genome shotgun (WGS) entry which is preliminary data.</text>
</comment>
<dbReference type="EMBL" id="LXHQ01000031">
    <property type="protein sequence ID" value="OAV25303.1"/>
    <property type="molecule type" value="Genomic_DNA"/>
</dbReference>
<evidence type="ECO:0000313" key="1">
    <source>
        <dbReference type="EMBL" id="OAV25303.1"/>
    </source>
</evidence>
<dbReference type="Proteomes" id="UP000078295">
    <property type="component" value="Unassembled WGS sequence"/>
</dbReference>
<evidence type="ECO:0000313" key="2">
    <source>
        <dbReference type="Proteomes" id="UP000078295"/>
    </source>
</evidence>
<proteinExistence type="predicted"/>
<accession>A0AB36DNE7</accession>